<protein>
    <recommendedName>
        <fullName evidence="1">UPF0282 protein ABPEKODN_00021</fullName>
    </recommendedName>
</protein>
<dbReference type="HAMAP" id="MF_01406">
    <property type="entry name" value="UPF0282"/>
    <property type="match status" value="1"/>
</dbReference>
<gene>
    <name evidence="3" type="ORF">ABPEKODN_00021</name>
</gene>
<organism evidence="3">
    <name type="scientific">Candidatus Methanogaster sp. ANME-2c ERB4</name>
    <dbReference type="NCBI Taxonomy" id="2759911"/>
    <lineage>
        <taxon>Archaea</taxon>
        <taxon>Methanobacteriati</taxon>
        <taxon>Methanobacteriota</taxon>
        <taxon>Stenosarchaea group</taxon>
        <taxon>Methanomicrobia</taxon>
        <taxon>Methanosarcinales</taxon>
        <taxon>ANME-2 cluster</taxon>
        <taxon>Candidatus Methanogasteraceae</taxon>
        <taxon>Candidatus Methanogaster</taxon>
    </lineage>
</organism>
<reference evidence="3" key="1">
    <citation type="submission" date="2020-06" db="EMBL/GenBank/DDBJ databases">
        <title>Unique genomic features of the anaerobic methanotrophic archaea.</title>
        <authorList>
            <person name="Chadwick G.L."/>
            <person name="Skennerton C.T."/>
            <person name="Laso-Perez R."/>
            <person name="Leu A.O."/>
            <person name="Speth D.R."/>
            <person name="Yu H."/>
            <person name="Morgan-Lang C."/>
            <person name="Hatzenpichler R."/>
            <person name="Goudeau D."/>
            <person name="Malmstrom R."/>
            <person name="Brazelton W.J."/>
            <person name="Woyke T."/>
            <person name="Hallam S.J."/>
            <person name="Tyson G.W."/>
            <person name="Wegener G."/>
            <person name="Boetius A."/>
            <person name="Orphan V."/>
        </authorList>
    </citation>
    <scope>NUCLEOTIDE SEQUENCE</scope>
</reference>
<evidence type="ECO:0000259" key="2">
    <source>
        <dbReference type="Pfam" id="PF12706"/>
    </source>
</evidence>
<feature type="domain" description="Metallo-beta-lactamase" evidence="2">
    <location>
        <begin position="31"/>
        <end position="239"/>
    </location>
</feature>
<dbReference type="InterPro" id="IPR050114">
    <property type="entry name" value="UPF0173_UPF0282_UlaG_hydrolase"/>
</dbReference>
<comment type="similarity">
    <text evidence="1">Belongs to the UPF0282 family.</text>
</comment>
<dbReference type="InterPro" id="IPR001279">
    <property type="entry name" value="Metallo-B-lactamas"/>
</dbReference>
<accession>A0A7G9YDX4</accession>
<dbReference type="Pfam" id="PF12706">
    <property type="entry name" value="Lactamase_B_2"/>
    <property type="match status" value="1"/>
</dbReference>
<dbReference type="InterPro" id="IPR014426">
    <property type="entry name" value="UPF0282_hydrls"/>
</dbReference>
<dbReference type="AlphaFoldDB" id="A0A7G9YDX4"/>
<dbReference type="NCBIfam" id="NF003287">
    <property type="entry name" value="PRK04286.1-1"/>
    <property type="match status" value="1"/>
</dbReference>
<evidence type="ECO:0000313" key="3">
    <source>
        <dbReference type="EMBL" id="QNO46208.1"/>
    </source>
</evidence>
<dbReference type="Gene3D" id="3.60.15.10">
    <property type="entry name" value="Ribonuclease Z/Hydroxyacylglutathione hydrolase-like"/>
    <property type="match status" value="1"/>
</dbReference>
<dbReference type="PANTHER" id="PTHR43546">
    <property type="entry name" value="UPF0173 METAL-DEPENDENT HYDROLASE MJ1163-RELATED"/>
    <property type="match status" value="1"/>
</dbReference>
<dbReference type="EMBL" id="MT631173">
    <property type="protein sequence ID" value="QNO46208.1"/>
    <property type="molecule type" value="Genomic_DNA"/>
</dbReference>
<dbReference type="PIRSF" id="PIRSF004944">
    <property type="entry name" value="UCP004944_hydrls"/>
    <property type="match status" value="1"/>
</dbReference>
<dbReference type="SUPFAM" id="SSF56281">
    <property type="entry name" value="Metallo-hydrolase/oxidoreductase"/>
    <property type="match status" value="1"/>
</dbReference>
<proteinExistence type="inferred from homology"/>
<dbReference type="InterPro" id="IPR036866">
    <property type="entry name" value="RibonucZ/Hydroxyglut_hydro"/>
</dbReference>
<name>A0A7G9YDX4_9EURY</name>
<evidence type="ECO:0000256" key="1">
    <source>
        <dbReference type="HAMAP-Rule" id="MF_01406"/>
    </source>
</evidence>
<sequence length="294" mass="33690">MDERMEVTPLAFDSFGARSMATFVETDDVSILIDPGVALGPSRHRLPPHPLEIERELELWQDIKDHAARADILVVSHYHYDHHNPEEPMLYGDKILYIKHPEEKINKSQTRRAAYFLKKLKDIPKSIKTADGSEFRHGNTLIRFSDAVCHGTNPRLGYVVQTSIECGGEKFIHTSDVEGPAMPDQIRFVIDEQPDVVILDGPMTYMLGFRYSKKSLDLSIENMIRIITETPAHTIIPDHHFMRDLRYRERIAPVYEAADDAGKRVITAAEYAGRNIENLEARRKELYSIHPIAY</sequence>
<dbReference type="PANTHER" id="PTHR43546:SF4">
    <property type="entry name" value="UPF0282 PROTEIN MJ1629"/>
    <property type="match status" value="1"/>
</dbReference>